<evidence type="ECO:0000313" key="2">
    <source>
        <dbReference type="EMBL" id="GGN13062.1"/>
    </source>
</evidence>
<dbReference type="Proteomes" id="UP000653411">
    <property type="component" value="Unassembled WGS sequence"/>
</dbReference>
<gene>
    <name evidence="2" type="ORF">GCM10011578_040180</name>
</gene>
<reference evidence="2" key="2">
    <citation type="submission" date="2020-09" db="EMBL/GenBank/DDBJ databases">
        <authorList>
            <person name="Sun Q."/>
            <person name="Zhou Y."/>
        </authorList>
    </citation>
    <scope>NUCLEOTIDE SEQUENCE</scope>
    <source>
        <strain evidence="2">CGMCC 4.7110</strain>
    </source>
</reference>
<dbReference type="EMBL" id="BMML01000008">
    <property type="protein sequence ID" value="GGN13062.1"/>
    <property type="molecule type" value="Genomic_DNA"/>
</dbReference>
<organism evidence="2 3">
    <name type="scientific">Streptomyces fuscichromogenes</name>
    <dbReference type="NCBI Taxonomy" id="1324013"/>
    <lineage>
        <taxon>Bacteria</taxon>
        <taxon>Bacillati</taxon>
        <taxon>Actinomycetota</taxon>
        <taxon>Actinomycetes</taxon>
        <taxon>Kitasatosporales</taxon>
        <taxon>Streptomycetaceae</taxon>
        <taxon>Streptomyces</taxon>
    </lineage>
</organism>
<reference evidence="2" key="1">
    <citation type="journal article" date="2014" name="Int. J. Syst. Evol. Microbiol.">
        <title>Complete genome sequence of Corynebacterium casei LMG S-19264T (=DSM 44701T), isolated from a smear-ripened cheese.</title>
        <authorList>
            <consortium name="US DOE Joint Genome Institute (JGI-PGF)"/>
            <person name="Walter F."/>
            <person name="Albersmeier A."/>
            <person name="Kalinowski J."/>
            <person name="Ruckert C."/>
        </authorList>
    </citation>
    <scope>NUCLEOTIDE SEQUENCE</scope>
    <source>
        <strain evidence="2">CGMCC 4.7110</strain>
    </source>
</reference>
<proteinExistence type="predicted"/>
<evidence type="ECO:0000313" key="3">
    <source>
        <dbReference type="Proteomes" id="UP000653411"/>
    </source>
</evidence>
<sequence length="187" mass="19251">MSLRSLRVVHTADLDPADLRAARGLLHAAFGGDFADSDWEHGLGGLHALVHDGSGLAAHGSLVMRRARHRGRWLRVGYVEAVGVRPDARRLGPGSTPPGAGGAGRAGSAPCPRRRGSCGSRTRRGTCTCGRGSPGTSSTPATNWSSTGGTGTSCNPFAPPAPAAPVVETPAQRRVTEDAVSDSRKSE</sequence>
<dbReference type="InterPro" id="IPR016181">
    <property type="entry name" value="Acyl_CoA_acyltransferase"/>
</dbReference>
<accession>A0A918CS44</accession>
<dbReference type="AlphaFoldDB" id="A0A918CS44"/>
<feature type="region of interest" description="Disordered" evidence="1">
    <location>
        <begin position="87"/>
        <end position="187"/>
    </location>
</feature>
<name>A0A918CS44_9ACTN</name>
<comment type="caution">
    <text evidence="2">The sequence shown here is derived from an EMBL/GenBank/DDBJ whole genome shotgun (WGS) entry which is preliminary data.</text>
</comment>
<dbReference type="Gene3D" id="3.40.630.30">
    <property type="match status" value="1"/>
</dbReference>
<feature type="compositionally biased region" description="Basic residues" evidence="1">
    <location>
        <begin position="112"/>
        <end position="124"/>
    </location>
</feature>
<feature type="compositionally biased region" description="Low complexity" evidence="1">
    <location>
        <begin position="125"/>
        <end position="140"/>
    </location>
</feature>
<protein>
    <recommendedName>
        <fullName evidence="4">Aminoglycoside 2'-N-acetyltransferase I</fullName>
    </recommendedName>
</protein>
<keyword evidence="3" id="KW-1185">Reference proteome</keyword>
<evidence type="ECO:0000256" key="1">
    <source>
        <dbReference type="SAM" id="MobiDB-lite"/>
    </source>
</evidence>
<evidence type="ECO:0008006" key="4">
    <source>
        <dbReference type="Google" id="ProtNLM"/>
    </source>
</evidence>
<feature type="compositionally biased region" description="Basic and acidic residues" evidence="1">
    <location>
        <begin position="174"/>
        <end position="187"/>
    </location>
</feature>
<dbReference type="SUPFAM" id="SSF55729">
    <property type="entry name" value="Acyl-CoA N-acyltransferases (Nat)"/>
    <property type="match status" value="1"/>
</dbReference>